<sequence>MVDLVYAALRRRGGAVRADRDAYKSAHPCYADFLTEDVRTAGVQVRRPETYR</sequence>
<proteinExistence type="predicted"/>
<keyword evidence="1" id="KW-0547">Nucleotide-binding</keyword>
<keyword evidence="5" id="KW-1185">Reference proteome</keyword>
<dbReference type="Pfam" id="PF06414">
    <property type="entry name" value="Zeta_toxin"/>
    <property type="match status" value="1"/>
</dbReference>
<organism evidence="4 5">
    <name type="scientific">Streptomyces griseochromogenes</name>
    <dbReference type="NCBI Taxonomy" id="68214"/>
    <lineage>
        <taxon>Bacteria</taxon>
        <taxon>Bacillati</taxon>
        <taxon>Actinomycetota</taxon>
        <taxon>Actinomycetes</taxon>
        <taxon>Kitasatosporales</taxon>
        <taxon>Streptomycetaceae</taxon>
        <taxon>Streptomyces</taxon>
    </lineage>
</organism>
<dbReference type="EMBL" id="JAGGLP010000034">
    <property type="protein sequence ID" value="MBP2055798.1"/>
    <property type="molecule type" value="Genomic_DNA"/>
</dbReference>
<accession>A0ABS4M825</accession>
<evidence type="ECO:0000256" key="2">
    <source>
        <dbReference type="ARBA" id="ARBA00022840"/>
    </source>
</evidence>
<dbReference type="InterPro" id="IPR010488">
    <property type="entry name" value="Zeta_toxin_domain"/>
</dbReference>
<protein>
    <recommendedName>
        <fullName evidence="3">Zeta toxin domain-containing protein</fullName>
    </recommendedName>
</protein>
<evidence type="ECO:0000259" key="3">
    <source>
        <dbReference type="Pfam" id="PF06414"/>
    </source>
</evidence>
<name>A0ABS4M825_9ACTN</name>
<evidence type="ECO:0000313" key="5">
    <source>
        <dbReference type="Proteomes" id="UP001519309"/>
    </source>
</evidence>
<evidence type="ECO:0000256" key="1">
    <source>
        <dbReference type="ARBA" id="ARBA00022741"/>
    </source>
</evidence>
<evidence type="ECO:0000313" key="4">
    <source>
        <dbReference type="EMBL" id="MBP2055798.1"/>
    </source>
</evidence>
<gene>
    <name evidence="4" type="ORF">J2Z21_008814</name>
</gene>
<reference evidence="4 5" key="1">
    <citation type="submission" date="2021-03" db="EMBL/GenBank/DDBJ databases">
        <title>Genomic Encyclopedia of Type Strains, Phase IV (KMG-IV): sequencing the most valuable type-strain genomes for metagenomic binning, comparative biology and taxonomic classification.</title>
        <authorList>
            <person name="Goeker M."/>
        </authorList>
    </citation>
    <scope>NUCLEOTIDE SEQUENCE [LARGE SCALE GENOMIC DNA]</scope>
    <source>
        <strain evidence="4 5">DSM 40499</strain>
    </source>
</reference>
<keyword evidence="2" id="KW-0067">ATP-binding</keyword>
<comment type="caution">
    <text evidence="4">The sequence shown here is derived from an EMBL/GenBank/DDBJ whole genome shotgun (WGS) entry which is preliminary data.</text>
</comment>
<feature type="domain" description="Zeta toxin" evidence="3">
    <location>
        <begin position="3"/>
        <end position="47"/>
    </location>
</feature>
<dbReference type="Proteomes" id="UP001519309">
    <property type="component" value="Unassembled WGS sequence"/>
</dbReference>